<gene>
    <name evidence="15" type="ORF">IAR55_000968</name>
</gene>
<dbReference type="Pfam" id="PF02733">
    <property type="entry name" value="Dak1"/>
    <property type="match status" value="1"/>
</dbReference>
<dbReference type="FunFam" id="1.25.40.340:FF:000001">
    <property type="entry name" value="Dihydroxyacetone kinase 1"/>
    <property type="match status" value="1"/>
</dbReference>
<dbReference type="PROSITE" id="PS51481">
    <property type="entry name" value="DHAK"/>
    <property type="match status" value="1"/>
</dbReference>
<comment type="function">
    <text evidence="1">Catalyzes both the phosphorylation of dihydroxyacetone and of glyceraldehyde.</text>
</comment>
<evidence type="ECO:0000256" key="2">
    <source>
        <dbReference type="ARBA" id="ARBA00004778"/>
    </source>
</evidence>
<comment type="similarity">
    <text evidence="3">Belongs to the dihydroxyacetone kinase (DAK) family.</text>
</comment>
<dbReference type="SUPFAM" id="SSF82549">
    <property type="entry name" value="DAK1/DegV-like"/>
    <property type="match status" value="1"/>
</dbReference>
<sequence length="592" mass="62060">MASGHKHLLNTPQTLVVDSLKGLVTLNPTIKFDEGQRVIYTPPTKARVALLSGGGSGHEPAHAGFVGPGLLDAAVCGNIFASPNVAQVRRGVELVTGEKGALIVVMNYTGDALHFGLAAEQHRSAGKPGDVRVLLVGDDVAVTREQGTIVGRRGLAGTILVYKIASALSDTGADLDAVEDLGKYVCSRLGTLGAGLDHCHVPGTRPGESHLEANQLELGMGIHNEPGTSKLELTTVAELVDHILATITDTTDSERSYVPFKNDGSDEVVLLVNDLGAISELELGGITNEAVKWLQSKKIAVRRVFSGTYMTSLNMPGFSLTLLLLPSKSDSSAPYSASQILEYLDAPASAPGWKWTSNKEPGVVGAKAEEAVVAKKGKEVDLRPTDSKDFLAAITRASKALIAAEPELTEQDQIAGDGDAGLTLEAGAKGILKAIKSGKIKGQNVIEDVGVIAEIVEEDMGGTSGALYSIFFAGLGTGLRDAATSGATSTTPEVWSKAAGEALTTLYKYTRARPPSRTLVDPLETFIKSLPSKGLSSAAEDALAAAEKTKELVAKAGRGAYVNQEDLKKREVPDPGAWGIWRIVDGLRGFEA</sequence>
<evidence type="ECO:0000313" key="15">
    <source>
        <dbReference type="EMBL" id="KAK8865820.1"/>
    </source>
</evidence>
<dbReference type="Pfam" id="PF02734">
    <property type="entry name" value="Dak2"/>
    <property type="match status" value="1"/>
</dbReference>
<accession>A0AAW0Z4F5</accession>
<comment type="catalytic activity">
    <reaction evidence="10">
        <text>dihydroxyacetone + ATP = dihydroxyacetone phosphate + ADP + H(+)</text>
        <dbReference type="Rhea" id="RHEA:15773"/>
        <dbReference type="ChEBI" id="CHEBI:15378"/>
        <dbReference type="ChEBI" id="CHEBI:16016"/>
        <dbReference type="ChEBI" id="CHEBI:30616"/>
        <dbReference type="ChEBI" id="CHEBI:57642"/>
        <dbReference type="ChEBI" id="CHEBI:456216"/>
        <dbReference type="EC" id="2.7.1.29"/>
    </reaction>
</comment>
<keyword evidence="8" id="KW-0067">ATP-binding</keyword>
<comment type="caution">
    <text evidence="15">The sequence shown here is derived from an EMBL/GenBank/DDBJ whole genome shotgun (WGS) entry which is preliminary data.</text>
</comment>
<dbReference type="Proteomes" id="UP001388673">
    <property type="component" value="Unassembled WGS sequence"/>
</dbReference>
<organism evidence="15 16">
    <name type="scientific">Kwoniella newhampshirensis</name>
    <dbReference type="NCBI Taxonomy" id="1651941"/>
    <lineage>
        <taxon>Eukaryota</taxon>
        <taxon>Fungi</taxon>
        <taxon>Dikarya</taxon>
        <taxon>Basidiomycota</taxon>
        <taxon>Agaricomycotina</taxon>
        <taxon>Tremellomycetes</taxon>
        <taxon>Tremellales</taxon>
        <taxon>Cryptococcaceae</taxon>
        <taxon>Kwoniella</taxon>
    </lineage>
</organism>
<dbReference type="Gene3D" id="1.25.40.340">
    <property type="match status" value="1"/>
</dbReference>
<feature type="active site" description="Tele-hemiaminal-histidine intermediate" evidence="11">
    <location>
        <position position="223"/>
    </location>
</feature>
<dbReference type="SMART" id="SM01120">
    <property type="entry name" value="Dak2"/>
    <property type="match status" value="1"/>
</dbReference>
<keyword evidence="5" id="KW-0547">Nucleotide-binding</keyword>
<keyword evidence="4" id="KW-0808">Transferase</keyword>
<evidence type="ECO:0000256" key="8">
    <source>
        <dbReference type="ARBA" id="ARBA00022840"/>
    </source>
</evidence>
<dbReference type="FunFam" id="3.40.50.10440:FF:000001">
    <property type="entry name" value="Dihydroxyacetone kinase, DhaK subunit"/>
    <property type="match status" value="1"/>
</dbReference>
<dbReference type="GeneID" id="92178227"/>
<feature type="binding site" evidence="12">
    <location>
        <begin position="55"/>
        <end position="58"/>
    </location>
    <ligand>
        <name>substrate</name>
    </ligand>
</feature>
<dbReference type="GO" id="GO:0019563">
    <property type="term" value="P:glycerol catabolic process"/>
    <property type="evidence" value="ECO:0007669"/>
    <property type="project" value="TreeGrafter"/>
</dbReference>
<dbReference type="AlphaFoldDB" id="A0AAW0Z4F5"/>
<dbReference type="SUPFAM" id="SSF101473">
    <property type="entry name" value="DhaL-like"/>
    <property type="match status" value="1"/>
</dbReference>
<evidence type="ECO:0000259" key="13">
    <source>
        <dbReference type="PROSITE" id="PS51480"/>
    </source>
</evidence>
<keyword evidence="6 15" id="KW-0418">Kinase</keyword>
<keyword evidence="16" id="KW-1185">Reference proteome</keyword>
<evidence type="ECO:0000256" key="5">
    <source>
        <dbReference type="ARBA" id="ARBA00022741"/>
    </source>
</evidence>
<dbReference type="FunFam" id="3.30.1180.20:FF:000001">
    <property type="entry name" value="Dihydroxyacetone kinase 1"/>
    <property type="match status" value="1"/>
</dbReference>
<dbReference type="GO" id="GO:0050354">
    <property type="term" value="F:triokinase activity"/>
    <property type="evidence" value="ECO:0007669"/>
    <property type="project" value="UniProtKB-EC"/>
</dbReference>
<evidence type="ECO:0000256" key="3">
    <source>
        <dbReference type="ARBA" id="ARBA00008757"/>
    </source>
</evidence>
<feature type="binding site" evidence="12">
    <location>
        <position position="111"/>
    </location>
    <ligand>
        <name>substrate</name>
    </ligand>
</feature>
<evidence type="ECO:0000256" key="6">
    <source>
        <dbReference type="ARBA" id="ARBA00022777"/>
    </source>
</evidence>
<dbReference type="Gene3D" id="3.40.50.10440">
    <property type="entry name" value="Dihydroxyacetone kinase, domain 1"/>
    <property type="match status" value="1"/>
</dbReference>
<comment type="pathway">
    <text evidence="2">Polyol metabolism; glycerol fermentation; glycerone phosphate from glycerol (oxidative route): step 2/2.</text>
</comment>
<name>A0AAW0Z4F5_9TREE</name>
<feature type="domain" description="DhaK" evidence="14">
    <location>
        <begin position="11"/>
        <end position="353"/>
    </location>
</feature>
<dbReference type="NCBIfam" id="TIGR02361">
    <property type="entry name" value="dak_ATP"/>
    <property type="match status" value="1"/>
</dbReference>
<protein>
    <submittedName>
        <fullName evidence="15">Dihydroxyacetone kinase</fullName>
    </submittedName>
</protein>
<dbReference type="KEGG" id="kne:92178227"/>
<evidence type="ECO:0000256" key="12">
    <source>
        <dbReference type="PIRSR" id="PIRSR612734-2"/>
    </source>
</evidence>
<dbReference type="Gene3D" id="3.30.1180.20">
    <property type="entry name" value="Dihydroxyacetone kinase, domain 2"/>
    <property type="match status" value="1"/>
</dbReference>
<dbReference type="InterPro" id="IPR036117">
    <property type="entry name" value="DhaL_dom_sf"/>
</dbReference>
<keyword evidence="7" id="KW-0319">Glycerol metabolism</keyword>
<evidence type="ECO:0000256" key="4">
    <source>
        <dbReference type="ARBA" id="ARBA00022679"/>
    </source>
</evidence>
<dbReference type="InterPro" id="IPR050861">
    <property type="entry name" value="Dihydroxyacetone_Kinase"/>
</dbReference>
<comment type="catalytic activity">
    <reaction evidence="9">
        <text>D-glyceraldehyde + ATP = D-glyceraldehyde 3-phosphate + ADP + H(+)</text>
        <dbReference type="Rhea" id="RHEA:13941"/>
        <dbReference type="ChEBI" id="CHEBI:15378"/>
        <dbReference type="ChEBI" id="CHEBI:17378"/>
        <dbReference type="ChEBI" id="CHEBI:30616"/>
        <dbReference type="ChEBI" id="CHEBI:59776"/>
        <dbReference type="ChEBI" id="CHEBI:456216"/>
        <dbReference type="EC" id="2.7.1.28"/>
    </reaction>
</comment>
<dbReference type="RefSeq" id="XP_066805299.1">
    <property type="nucleotide sequence ID" value="XM_066944098.1"/>
</dbReference>
<dbReference type="EMBL" id="JBCAWK010000002">
    <property type="protein sequence ID" value="KAK8865820.1"/>
    <property type="molecule type" value="Genomic_DNA"/>
</dbReference>
<dbReference type="GO" id="GO:0004371">
    <property type="term" value="F:glycerone kinase activity"/>
    <property type="evidence" value="ECO:0007669"/>
    <property type="project" value="UniProtKB-EC"/>
</dbReference>
<dbReference type="GO" id="GO:0005524">
    <property type="term" value="F:ATP binding"/>
    <property type="evidence" value="ECO:0007669"/>
    <property type="project" value="UniProtKB-KW"/>
</dbReference>
<dbReference type="PROSITE" id="PS51480">
    <property type="entry name" value="DHAL"/>
    <property type="match status" value="1"/>
</dbReference>
<dbReference type="GO" id="GO:0005829">
    <property type="term" value="C:cytosol"/>
    <property type="evidence" value="ECO:0007669"/>
    <property type="project" value="TreeGrafter"/>
</dbReference>
<dbReference type="InterPro" id="IPR012734">
    <property type="entry name" value="DhaK_ATP"/>
</dbReference>
<evidence type="ECO:0000259" key="14">
    <source>
        <dbReference type="PROSITE" id="PS51481"/>
    </source>
</evidence>
<reference evidence="15 16" key="1">
    <citation type="journal article" date="2024" name="bioRxiv">
        <title>Comparative genomics of Cryptococcus and Kwoniella reveals pathogenesis evolution and contrasting karyotype dynamics via intercentromeric recombination or chromosome fusion.</title>
        <authorList>
            <person name="Coelho M.A."/>
            <person name="David-Palma M."/>
            <person name="Shea T."/>
            <person name="Bowers K."/>
            <person name="McGinley-Smith S."/>
            <person name="Mohammad A.W."/>
            <person name="Gnirke A."/>
            <person name="Yurkov A.M."/>
            <person name="Nowrousian M."/>
            <person name="Sun S."/>
            <person name="Cuomo C.A."/>
            <person name="Heitman J."/>
        </authorList>
    </citation>
    <scope>NUCLEOTIDE SEQUENCE [LARGE SCALE GENOMIC DNA]</scope>
    <source>
        <strain evidence="15 16">CBS 13917</strain>
    </source>
</reference>
<evidence type="ECO:0000256" key="10">
    <source>
        <dbReference type="ARBA" id="ARBA00048898"/>
    </source>
</evidence>
<dbReference type="PANTHER" id="PTHR28629:SF14">
    <property type="entry name" value="DIHYDROXYACETONE KINASE 1"/>
    <property type="match status" value="1"/>
</dbReference>
<evidence type="ECO:0000256" key="1">
    <source>
        <dbReference type="ARBA" id="ARBA00003264"/>
    </source>
</evidence>
<dbReference type="InterPro" id="IPR004006">
    <property type="entry name" value="DhaK_dom"/>
</dbReference>
<evidence type="ECO:0000256" key="9">
    <source>
        <dbReference type="ARBA" id="ARBA00047974"/>
    </source>
</evidence>
<dbReference type="PANTHER" id="PTHR28629">
    <property type="entry name" value="TRIOKINASE/FMN CYCLASE"/>
    <property type="match status" value="1"/>
</dbReference>
<evidence type="ECO:0000256" key="7">
    <source>
        <dbReference type="ARBA" id="ARBA00022798"/>
    </source>
</evidence>
<evidence type="ECO:0000256" key="11">
    <source>
        <dbReference type="PIRSR" id="PIRSR612734-1"/>
    </source>
</evidence>
<proteinExistence type="inferred from homology"/>
<evidence type="ECO:0000313" key="16">
    <source>
        <dbReference type="Proteomes" id="UP001388673"/>
    </source>
</evidence>
<dbReference type="InterPro" id="IPR004007">
    <property type="entry name" value="DhaL_dom"/>
</dbReference>
<feature type="domain" description="DhaL" evidence="13">
    <location>
        <begin position="388"/>
        <end position="589"/>
    </location>
</feature>